<name>A0A7W5VFM8_9ACTN</name>
<dbReference type="PANTHER" id="PTHR30298:SF0">
    <property type="entry name" value="PROTEIN YBFL-RELATED"/>
    <property type="match status" value="1"/>
</dbReference>
<evidence type="ECO:0000259" key="3">
    <source>
        <dbReference type="Pfam" id="PF13808"/>
    </source>
</evidence>
<dbReference type="GO" id="GO:0003677">
    <property type="term" value="F:DNA binding"/>
    <property type="evidence" value="ECO:0007669"/>
    <property type="project" value="InterPro"/>
</dbReference>
<proteinExistence type="predicted"/>
<keyword evidence="1" id="KW-0472">Membrane</keyword>
<dbReference type="Pfam" id="PF01609">
    <property type="entry name" value="DDE_Tnp_1"/>
    <property type="match status" value="1"/>
</dbReference>
<dbReference type="Proteomes" id="UP000579945">
    <property type="component" value="Unassembled WGS sequence"/>
</dbReference>
<feature type="domain" description="Transposase IS4-like" evidence="2">
    <location>
        <begin position="140"/>
        <end position="364"/>
    </location>
</feature>
<dbReference type="GeneID" id="95395924"/>
<gene>
    <name evidence="4" type="ORF">FHR33_009989</name>
</gene>
<dbReference type="InterPro" id="IPR002559">
    <property type="entry name" value="Transposase_11"/>
</dbReference>
<sequence>MPSSPIDVLSRHLEHVTVTDPPTDLPTLAELLDTIPDPRSRRGRRYRLGPLLALSLLAVLGGATSLAKIARFIAGYDPELRARAGLPGTVRLAASTLGRLFSRLDGDAFDTATCTYLAALADCGPHSTIDIRPPTRTTLTGLAVDGKTLRGSRTPDGVIHLLAATRHDTQVVVAQRQVEAKSNEIPAFTPLLSHLDLTGVVVTADALHTQHDHARQIVAAGGHYLFIVKGNQPTLLRRLKALPWREAILNDRTDETGHGRREIRRMKLCTVRPGLPFTHAAQAIQVKRRRTDHRTGKTTIVTIYAVTDLSPGRITHPQLAALIRGHWSIEALHHIRDVTYREDACRVRSGTAPRILATLRNLAIGLARLIGWTNVAAAIDHYRSHPADGLQLLGFTT</sequence>
<keyword evidence="1" id="KW-1133">Transmembrane helix</keyword>
<dbReference type="InterPro" id="IPR051698">
    <property type="entry name" value="Transposase_11-like"/>
</dbReference>
<dbReference type="EMBL" id="JACIBV010000003">
    <property type="protein sequence ID" value="MBB3734036.1"/>
    <property type="molecule type" value="Genomic_DNA"/>
</dbReference>
<reference evidence="4 5" key="1">
    <citation type="submission" date="2020-08" db="EMBL/GenBank/DDBJ databases">
        <title>Sequencing the genomes of 1000 actinobacteria strains.</title>
        <authorList>
            <person name="Klenk H.-P."/>
        </authorList>
    </citation>
    <scope>NUCLEOTIDE SEQUENCE [LARGE SCALE GENOMIC DNA]</scope>
    <source>
        <strain evidence="4 5">DSM 44320</strain>
    </source>
</reference>
<keyword evidence="1" id="KW-0812">Transmembrane</keyword>
<evidence type="ECO:0000313" key="5">
    <source>
        <dbReference type="Proteomes" id="UP000579945"/>
    </source>
</evidence>
<dbReference type="AlphaFoldDB" id="A0A7W5VFM8"/>
<protein>
    <submittedName>
        <fullName evidence="4">Putative transposase YbfD/YdcC</fullName>
    </submittedName>
</protein>
<evidence type="ECO:0000259" key="2">
    <source>
        <dbReference type="Pfam" id="PF01609"/>
    </source>
</evidence>
<accession>A0A7W5VFM8</accession>
<dbReference type="InterPro" id="IPR032806">
    <property type="entry name" value="YbfD_N"/>
</dbReference>
<comment type="caution">
    <text evidence="4">The sequence shown here is derived from an EMBL/GenBank/DDBJ whole genome shotgun (WGS) entry which is preliminary data.</text>
</comment>
<evidence type="ECO:0000256" key="1">
    <source>
        <dbReference type="SAM" id="Phobius"/>
    </source>
</evidence>
<keyword evidence="5" id="KW-1185">Reference proteome</keyword>
<dbReference type="PANTHER" id="PTHR30298">
    <property type="entry name" value="H REPEAT-ASSOCIATED PREDICTED TRANSPOSASE"/>
    <property type="match status" value="1"/>
</dbReference>
<evidence type="ECO:0000313" key="4">
    <source>
        <dbReference type="EMBL" id="MBB3734036.1"/>
    </source>
</evidence>
<dbReference type="GO" id="GO:0004803">
    <property type="term" value="F:transposase activity"/>
    <property type="evidence" value="ECO:0007669"/>
    <property type="project" value="InterPro"/>
</dbReference>
<dbReference type="InterPro" id="IPR047647">
    <property type="entry name" value="ISAs1_transpos"/>
</dbReference>
<feature type="domain" description="H repeat-associated protein N-terminal" evidence="3">
    <location>
        <begin position="30"/>
        <end position="116"/>
    </location>
</feature>
<dbReference type="RefSeq" id="WP_221242735.1">
    <property type="nucleotide sequence ID" value="NZ_JACIBV010000003.1"/>
</dbReference>
<organism evidence="4 5">
    <name type="scientific">Nonomuraea dietziae</name>
    <dbReference type="NCBI Taxonomy" id="65515"/>
    <lineage>
        <taxon>Bacteria</taxon>
        <taxon>Bacillati</taxon>
        <taxon>Actinomycetota</taxon>
        <taxon>Actinomycetes</taxon>
        <taxon>Streptosporangiales</taxon>
        <taxon>Streptosporangiaceae</taxon>
        <taxon>Nonomuraea</taxon>
    </lineage>
</organism>
<dbReference type="NCBIfam" id="NF033564">
    <property type="entry name" value="transpos_ISAs1"/>
    <property type="match status" value="1"/>
</dbReference>
<dbReference type="Pfam" id="PF13808">
    <property type="entry name" value="DDE_Tnp_1_assoc"/>
    <property type="match status" value="1"/>
</dbReference>
<feature type="transmembrane region" description="Helical" evidence="1">
    <location>
        <begin position="48"/>
        <end position="67"/>
    </location>
</feature>
<dbReference type="GO" id="GO:0006313">
    <property type="term" value="P:DNA transposition"/>
    <property type="evidence" value="ECO:0007669"/>
    <property type="project" value="InterPro"/>
</dbReference>